<keyword evidence="6" id="KW-1185">Reference proteome</keyword>
<evidence type="ECO:0000256" key="4">
    <source>
        <dbReference type="SAM" id="MobiDB-lite"/>
    </source>
</evidence>
<name>A0A830HJ68_9CHLO</name>
<dbReference type="Gene3D" id="1.25.40.20">
    <property type="entry name" value="Ankyrin repeat-containing domain"/>
    <property type="match status" value="3"/>
</dbReference>
<dbReference type="SUPFAM" id="SSF48403">
    <property type="entry name" value="Ankyrin repeat"/>
    <property type="match status" value="1"/>
</dbReference>
<evidence type="ECO:0000313" key="6">
    <source>
        <dbReference type="Proteomes" id="UP000660262"/>
    </source>
</evidence>
<dbReference type="PANTHER" id="PTHR24201:SF16">
    <property type="entry name" value="ANKYRIN-1-LIKE-RELATED"/>
    <property type="match status" value="1"/>
</dbReference>
<evidence type="ECO:0000313" key="5">
    <source>
        <dbReference type="EMBL" id="GHP06902.1"/>
    </source>
</evidence>
<evidence type="ECO:0000256" key="3">
    <source>
        <dbReference type="PROSITE-ProRule" id="PRU00023"/>
    </source>
</evidence>
<dbReference type="PROSITE" id="PS50088">
    <property type="entry name" value="ANK_REPEAT"/>
    <property type="match status" value="4"/>
</dbReference>
<dbReference type="AlphaFoldDB" id="A0A830HJ68"/>
<feature type="region of interest" description="Disordered" evidence="4">
    <location>
        <begin position="32"/>
        <end position="51"/>
    </location>
</feature>
<dbReference type="OrthoDB" id="1717626at2759"/>
<gene>
    <name evidence="5" type="ORF">PPROV_000564600</name>
</gene>
<organism evidence="5 6">
    <name type="scientific">Pycnococcus provasolii</name>
    <dbReference type="NCBI Taxonomy" id="41880"/>
    <lineage>
        <taxon>Eukaryota</taxon>
        <taxon>Viridiplantae</taxon>
        <taxon>Chlorophyta</taxon>
        <taxon>Pseudoscourfieldiophyceae</taxon>
        <taxon>Pseudoscourfieldiales</taxon>
        <taxon>Pycnococcaceae</taxon>
        <taxon>Pycnococcus</taxon>
    </lineage>
</organism>
<reference evidence="5" key="1">
    <citation type="submission" date="2020-10" db="EMBL/GenBank/DDBJ databases">
        <title>Unveiling of a novel bifunctional photoreceptor, Dualchrome1, isolated from a cosmopolitan green alga.</title>
        <authorList>
            <person name="Suzuki S."/>
            <person name="Kawachi M."/>
        </authorList>
    </citation>
    <scope>NUCLEOTIDE SEQUENCE</scope>
    <source>
        <strain evidence="5">NIES 2893</strain>
    </source>
</reference>
<comment type="caution">
    <text evidence="5">The sequence shown here is derived from an EMBL/GenBank/DDBJ whole genome shotgun (WGS) entry which is preliminary data.</text>
</comment>
<dbReference type="InterPro" id="IPR050776">
    <property type="entry name" value="Ank_Repeat/CDKN_Inhibitor"/>
</dbReference>
<feature type="repeat" description="ANK" evidence="3">
    <location>
        <begin position="260"/>
        <end position="292"/>
    </location>
</feature>
<dbReference type="Pfam" id="PF12796">
    <property type="entry name" value="Ank_2"/>
    <property type="match status" value="2"/>
</dbReference>
<dbReference type="PROSITE" id="PS50297">
    <property type="entry name" value="ANK_REP_REGION"/>
    <property type="match status" value="4"/>
</dbReference>
<feature type="repeat" description="ANK" evidence="3">
    <location>
        <begin position="110"/>
        <end position="142"/>
    </location>
</feature>
<keyword evidence="1" id="KW-0677">Repeat</keyword>
<evidence type="ECO:0000256" key="1">
    <source>
        <dbReference type="ARBA" id="ARBA00022737"/>
    </source>
</evidence>
<dbReference type="PRINTS" id="PR01415">
    <property type="entry name" value="ANKYRIN"/>
</dbReference>
<dbReference type="Proteomes" id="UP000660262">
    <property type="component" value="Unassembled WGS sequence"/>
</dbReference>
<keyword evidence="2 3" id="KW-0040">ANK repeat</keyword>
<dbReference type="SMART" id="SM00248">
    <property type="entry name" value="ANK"/>
    <property type="match status" value="5"/>
</dbReference>
<dbReference type="EMBL" id="BNJQ01000014">
    <property type="protein sequence ID" value="GHP06902.1"/>
    <property type="molecule type" value="Genomic_DNA"/>
</dbReference>
<sequence>MTHAPAVEEDEEDDEAEGTPWYRERLWRMAQPAHDGTPSSSACIQLPPRGTPERAEAVHAFNAFFRKDHANAQLALSKSRCYMATRHNRPEHLQTLITCRREDYNKPDLEGLAPIHIAAREGYDECLRILLRAKATVDSADNSGDTPIMHAVLNGQTACLKMLIDAGGIRRGNRGMASLVMLLAVYSNQPECLRMLIVDAGISADILPDKHVCSPNIMPLMPTGHQLLCTPLHVAAMRGHLKCIEILINAGANVDSESHTRKTPMHIAASNGHATAVQMLIDAGADVNAKDNEGATPMKDAAQNGHKECVKAIVAACV</sequence>
<feature type="repeat" description="ANK" evidence="3">
    <location>
        <begin position="230"/>
        <end position="259"/>
    </location>
</feature>
<accession>A0A830HJ68</accession>
<proteinExistence type="predicted"/>
<dbReference type="InterPro" id="IPR002110">
    <property type="entry name" value="Ankyrin_rpt"/>
</dbReference>
<feature type="repeat" description="ANK" evidence="3">
    <location>
        <begin position="143"/>
        <end position="167"/>
    </location>
</feature>
<evidence type="ECO:0000256" key="2">
    <source>
        <dbReference type="ARBA" id="ARBA00023043"/>
    </source>
</evidence>
<dbReference type="InterPro" id="IPR036770">
    <property type="entry name" value="Ankyrin_rpt-contain_sf"/>
</dbReference>
<protein>
    <submittedName>
        <fullName evidence="5">Uncharacterized protein</fullName>
    </submittedName>
</protein>
<dbReference type="PANTHER" id="PTHR24201">
    <property type="entry name" value="ANK_REP_REGION DOMAIN-CONTAINING PROTEIN"/>
    <property type="match status" value="1"/>
</dbReference>